<evidence type="ECO:0000256" key="4">
    <source>
        <dbReference type="ARBA" id="ARBA00022989"/>
    </source>
</evidence>
<feature type="domain" description="MacB-like periplasmic core" evidence="8">
    <location>
        <begin position="20"/>
        <end position="240"/>
    </location>
</feature>
<name>A0A1X9YN84_9BACT</name>
<sequence>MLQNYFKIAVRNLFRNKVYSAINIVGLAIGVASCVLIYLYVQDELSYEKHFSKADRIVRLVGDIKSDSGHEQFALSPAALAPALTKDFPDVEHITQLARAGKQTVWYREKSFNEDDLLYADSAFFQVFDYPLLAGSTATALSGPNKVVLSEEMAKRYFSSPDEAVGEVLTFSNEPYQVTGVFRDPGHSHITANAFISRSTLDARLSEDLRTNQWLAMNRYTYVLLRGPEEFAQFQDKMDAFSERHVTPWIKENDLSGTMRFVVQPLKDIHFDTVYVSSITPAGNISYVYIFAAVAVFLLLIACINYMNLATARSAKRAKEVGLRKVVGAYRSQIVFQFLGESLLITLIAVVLALALVQVMLPTFNSLTDKSFGSDFFMQWEFLAIMLAIVTFVGVVAGSYPAFFLSHFKPADVLKSDKAPKGGSATLRRALVVLQFSISLIMIIGTIVVMSQMHFLKNKDLGFTKDQVMVIDIPAGDSTLVKGLPRIKRELLSNPNVELVSNTNDIPAERVSKLLTLVEKDGQLVERTMNVMFADYDFIDLMGVEMSRGRNYSPVLKTDEKEGIILNEAAVKMMGWQEPLGKRFQIFDMDAKVIGVTKDFHITSLHTNVEPLALVLAPESDGYLMARIKGQDLASTVGFIESAWQLYDPKHPMDYFFMDEHFDQQYRAEEKMLTVFGYFAGLTILIACLGLFGLASFTAEQRTKEIGIRKVLGSSTSSIVILLSRDFALLVVVAILLASPVAWYGMHHWLQDFAYRIDLSWWIFAAAGFTAMLIALLTVSFQAFKAAMLDPVNAIRTQ</sequence>
<feature type="transmembrane region" description="Helical" evidence="6">
    <location>
        <begin position="21"/>
        <end position="41"/>
    </location>
</feature>
<keyword evidence="2" id="KW-1003">Cell membrane</keyword>
<keyword evidence="10" id="KW-1185">Reference proteome</keyword>
<feature type="transmembrane region" description="Helical" evidence="6">
    <location>
        <begin position="380"/>
        <end position="405"/>
    </location>
</feature>
<dbReference type="OrthoDB" id="5933722at2"/>
<evidence type="ECO:0000259" key="8">
    <source>
        <dbReference type="Pfam" id="PF12704"/>
    </source>
</evidence>
<gene>
    <name evidence="9" type="ORF">CA264_02260</name>
</gene>
<feature type="transmembrane region" description="Helical" evidence="6">
    <location>
        <begin position="426"/>
        <end position="450"/>
    </location>
</feature>
<keyword evidence="5 6" id="KW-0472">Membrane</keyword>
<evidence type="ECO:0008006" key="11">
    <source>
        <dbReference type="Google" id="ProtNLM"/>
    </source>
</evidence>
<feature type="transmembrane region" description="Helical" evidence="6">
    <location>
        <begin position="759"/>
        <end position="779"/>
    </location>
</feature>
<proteinExistence type="predicted"/>
<keyword evidence="4 6" id="KW-1133">Transmembrane helix</keyword>
<evidence type="ECO:0000259" key="7">
    <source>
        <dbReference type="Pfam" id="PF02687"/>
    </source>
</evidence>
<dbReference type="GO" id="GO:0005886">
    <property type="term" value="C:plasma membrane"/>
    <property type="evidence" value="ECO:0007669"/>
    <property type="project" value="UniProtKB-SubCell"/>
</dbReference>
<evidence type="ECO:0000256" key="3">
    <source>
        <dbReference type="ARBA" id="ARBA00022692"/>
    </source>
</evidence>
<dbReference type="Pfam" id="PF12704">
    <property type="entry name" value="MacB_PCD"/>
    <property type="match status" value="2"/>
</dbReference>
<dbReference type="RefSeq" id="WP_025604203.1">
    <property type="nucleotide sequence ID" value="NZ_CP021235.1"/>
</dbReference>
<evidence type="ECO:0000313" key="10">
    <source>
        <dbReference type="Proteomes" id="UP000266292"/>
    </source>
</evidence>
<accession>A0A1X9YN84</accession>
<dbReference type="AlphaFoldDB" id="A0A1X9YN84"/>
<organism evidence="9 10">
    <name type="scientific">Pontibacter actiniarum</name>
    <dbReference type="NCBI Taxonomy" id="323450"/>
    <lineage>
        <taxon>Bacteria</taxon>
        <taxon>Pseudomonadati</taxon>
        <taxon>Bacteroidota</taxon>
        <taxon>Cytophagia</taxon>
        <taxon>Cytophagales</taxon>
        <taxon>Hymenobacteraceae</taxon>
        <taxon>Pontibacter</taxon>
    </lineage>
</organism>
<dbReference type="InterPro" id="IPR003838">
    <property type="entry name" value="ABC3_permease_C"/>
</dbReference>
<feature type="transmembrane region" description="Helical" evidence="6">
    <location>
        <begin position="719"/>
        <end position="739"/>
    </location>
</feature>
<dbReference type="PROSITE" id="PS51257">
    <property type="entry name" value="PROKAR_LIPOPROTEIN"/>
    <property type="match status" value="1"/>
</dbReference>
<evidence type="ECO:0000256" key="5">
    <source>
        <dbReference type="ARBA" id="ARBA00023136"/>
    </source>
</evidence>
<feature type="transmembrane region" description="Helical" evidence="6">
    <location>
        <begin position="287"/>
        <end position="309"/>
    </location>
</feature>
<dbReference type="PANTHER" id="PTHR30572:SF18">
    <property type="entry name" value="ABC-TYPE MACROLIDE FAMILY EXPORT SYSTEM PERMEASE COMPONENT 2"/>
    <property type="match status" value="1"/>
</dbReference>
<dbReference type="Proteomes" id="UP000266292">
    <property type="component" value="Chromosome"/>
</dbReference>
<dbReference type="KEGG" id="pact:CA264_02260"/>
<feature type="transmembrane region" description="Helical" evidence="6">
    <location>
        <begin position="675"/>
        <end position="698"/>
    </location>
</feature>
<keyword evidence="3 6" id="KW-0812">Transmembrane</keyword>
<dbReference type="InterPro" id="IPR025857">
    <property type="entry name" value="MacB_PCD"/>
</dbReference>
<feature type="domain" description="MacB-like periplasmic core" evidence="8">
    <location>
        <begin position="446"/>
        <end position="601"/>
    </location>
</feature>
<dbReference type="EMBL" id="CP021235">
    <property type="protein sequence ID" value="ARS34356.1"/>
    <property type="molecule type" value="Genomic_DNA"/>
</dbReference>
<dbReference type="GO" id="GO:0022857">
    <property type="term" value="F:transmembrane transporter activity"/>
    <property type="evidence" value="ECO:0007669"/>
    <property type="project" value="TreeGrafter"/>
</dbReference>
<evidence type="ECO:0000313" key="9">
    <source>
        <dbReference type="EMBL" id="ARS34356.1"/>
    </source>
</evidence>
<evidence type="ECO:0000256" key="6">
    <source>
        <dbReference type="SAM" id="Phobius"/>
    </source>
</evidence>
<evidence type="ECO:0000256" key="1">
    <source>
        <dbReference type="ARBA" id="ARBA00004651"/>
    </source>
</evidence>
<feature type="domain" description="ABC3 transporter permease C-terminal" evidence="7">
    <location>
        <begin position="293"/>
        <end position="409"/>
    </location>
</feature>
<dbReference type="PANTHER" id="PTHR30572">
    <property type="entry name" value="MEMBRANE COMPONENT OF TRANSPORTER-RELATED"/>
    <property type="match status" value="1"/>
</dbReference>
<feature type="transmembrane region" description="Helical" evidence="6">
    <location>
        <begin position="334"/>
        <end position="360"/>
    </location>
</feature>
<comment type="subcellular location">
    <subcellularLocation>
        <location evidence="1">Cell membrane</location>
        <topology evidence="1">Multi-pass membrane protein</topology>
    </subcellularLocation>
</comment>
<protein>
    <recommendedName>
        <fullName evidence="11">Cell division protein FtsX</fullName>
    </recommendedName>
</protein>
<reference evidence="10" key="1">
    <citation type="submission" date="2017-05" db="EMBL/GenBank/DDBJ databases">
        <authorList>
            <person name="Ray J."/>
            <person name="Price M."/>
            <person name="Deutschbauer A."/>
        </authorList>
    </citation>
    <scope>NUCLEOTIDE SEQUENCE [LARGE SCALE GENOMIC DNA]</scope>
    <source>
        <strain evidence="10">DSM 19842</strain>
    </source>
</reference>
<evidence type="ECO:0000256" key="2">
    <source>
        <dbReference type="ARBA" id="ARBA00022475"/>
    </source>
</evidence>
<dbReference type="Pfam" id="PF02687">
    <property type="entry name" value="FtsX"/>
    <property type="match status" value="2"/>
</dbReference>
<dbReference type="STRING" id="709015.GCA_000472485_00445"/>
<dbReference type="InterPro" id="IPR050250">
    <property type="entry name" value="Macrolide_Exporter_MacB"/>
</dbReference>
<feature type="domain" description="ABC3 transporter permease C-terminal" evidence="7">
    <location>
        <begin position="679"/>
        <end position="787"/>
    </location>
</feature>